<keyword evidence="4" id="KW-0520">NAD</keyword>
<proteinExistence type="inferred from homology"/>
<organism evidence="8 9">
    <name type="scientific">Herbaspirillum robiniae</name>
    <dbReference type="NCBI Taxonomy" id="2014887"/>
    <lineage>
        <taxon>Bacteria</taxon>
        <taxon>Pseudomonadati</taxon>
        <taxon>Pseudomonadota</taxon>
        <taxon>Betaproteobacteria</taxon>
        <taxon>Burkholderiales</taxon>
        <taxon>Oxalobacteraceae</taxon>
        <taxon>Herbaspirillum</taxon>
    </lineage>
</organism>
<dbReference type="InterPro" id="IPR006139">
    <property type="entry name" value="D-isomer_2_OHA_DH_cat_dom"/>
</dbReference>
<comment type="similarity">
    <text evidence="1 5">Belongs to the D-isomer specific 2-hydroxyacid dehydrogenase family.</text>
</comment>
<reference evidence="8 9" key="1">
    <citation type="submission" date="2017-06" db="EMBL/GenBank/DDBJ databases">
        <title>Herbaspirillum phytohormonus sp. nov., isolated from the root nodule of Robinia pseudoacacia in lead-zinc mine.</title>
        <authorList>
            <person name="Fan M."/>
            <person name="Lin Y."/>
        </authorList>
    </citation>
    <scope>NUCLEOTIDE SEQUENCE [LARGE SCALE GENOMIC DNA]</scope>
    <source>
        <strain evidence="8 9">HZ10</strain>
    </source>
</reference>
<evidence type="ECO:0000259" key="7">
    <source>
        <dbReference type="Pfam" id="PF02826"/>
    </source>
</evidence>
<dbReference type="InterPro" id="IPR006140">
    <property type="entry name" value="D-isomer_DH_NAD-bd"/>
</dbReference>
<dbReference type="GO" id="GO:0008652">
    <property type="term" value="P:amino acid biosynthetic process"/>
    <property type="evidence" value="ECO:0007669"/>
    <property type="project" value="UniProtKB-KW"/>
</dbReference>
<evidence type="ECO:0000256" key="5">
    <source>
        <dbReference type="RuleBase" id="RU003719"/>
    </source>
</evidence>
<dbReference type="SUPFAM" id="SSF51735">
    <property type="entry name" value="NAD(P)-binding Rossmann-fold domains"/>
    <property type="match status" value="1"/>
</dbReference>
<dbReference type="InterPro" id="IPR043322">
    <property type="entry name" value="CtBP"/>
</dbReference>
<evidence type="ECO:0000256" key="2">
    <source>
        <dbReference type="ARBA" id="ARBA00022605"/>
    </source>
</evidence>
<dbReference type="EMBL" id="NJGU01000002">
    <property type="protein sequence ID" value="OWY30362.1"/>
    <property type="molecule type" value="Genomic_DNA"/>
</dbReference>
<dbReference type="Pfam" id="PF00389">
    <property type="entry name" value="2-Hacid_dh"/>
    <property type="match status" value="1"/>
</dbReference>
<name>A0A246WTN1_9BURK</name>
<dbReference type="InterPro" id="IPR029752">
    <property type="entry name" value="D-isomer_DH_CS1"/>
</dbReference>
<feature type="domain" description="D-isomer specific 2-hydroxyacid dehydrogenase catalytic" evidence="6">
    <location>
        <begin position="16"/>
        <end position="313"/>
    </location>
</feature>
<dbReference type="GO" id="GO:0003714">
    <property type="term" value="F:transcription corepressor activity"/>
    <property type="evidence" value="ECO:0007669"/>
    <property type="project" value="InterPro"/>
</dbReference>
<protein>
    <submittedName>
        <fullName evidence="8">3-phosphoglycerate dehydrogenase</fullName>
    </submittedName>
</protein>
<keyword evidence="3 5" id="KW-0560">Oxidoreductase</keyword>
<dbReference type="Pfam" id="PF02826">
    <property type="entry name" value="2-Hacid_dh_C"/>
    <property type="match status" value="1"/>
</dbReference>
<dbReference type="RefSeq" id="WP_088750255.1">
    <property type="nucleotide sequence ID" value="NZ_CP193789.1"/>
</dbReference>
<keyword evidence="2" id="KW-0028">Amino-acid biosynthesis</keyword>
<dbReference type="AlphaFoldDB" id="A0A246WTN1"/>
<evidence type="ECO:0000259" key="6">
    <source>
        <dbReference type="Pfam" id="PF00389"/>
    </source>
</evidence>
<dbReference type="PROSITE" id="PS00670">
    <property type="entry name" value="D_2_HYDROXYACID_DH_2"/>
    <property type="match status" value="1"/>
</dbReference>
<evidence type="ECO:0000313" key="8">
    <source>
        <dbReference type="EMBL" id="OWY30362.1"/>
    </source>
</evidence>
<evidence type="ECO:0000256" key="3">
    <source>
        <dbReference type="ARBA" id="ARBA00023002"/>
    </source>
</evidence>
<dbReference type="Proteomes" id="UP000197596">
    <property type="component" value="Unassembled WGS sequence"/>
</dbReference>
<dbReference type="GO" id="GO:0051287">
    <property type="term" value="F:NAD binding"/>
    <property type="evidence" value="ECO:0007669"/>
    <property type="project" value="InterPro"/>
</dbReference>
<dbReference type="Gene3D" id="3.40.50.720">
    <property type="entry name" value="NAD(P)-binding Rossmann-like Domain"/>
    <property type="match status" value="2"/>
</dbReference>
<dbReference type="InterPro" id="IPR050857">
    <property type="entry name" value="D-2-hydroxyacid_DH"/>
</dbReference>
<evidence type="ECO:0000313" key="9">
    <source>
        <dbReference type="Proteomes" id="UP000197596"/>
    </source>
</evidence>
<accession>A0A246WTN1</accession>
<dbReference type="GO" id="GO:0016616">
    <property type="term" value="F:oxidoreductase activity, acting on the CH-OH group of donors, NAD or NADP as acceptor"/>
    <property type="evidence" value="ECO:0007669"/>
    <property type="project" value="InterPro"/>
</dbReference>
<evidence type="ECO:0000256" key="4">
    <source>
        <dbReference type="ARBA" id="ARBA00023027"/>
    </source>
</evidence>
<dbReference type="CDD" id="cd05299">
    <property type="entry name" value="CtBP_dh"/>
    <property type="match status" value="1"/>
</dbReference>
<sequence>MKVLITDYDFPDVNLELELYKAAGVEVVTAQCRTEEEVIAASEGCQGLLVQYAPVNAKVFAARPEIRIASRYGAGFDTINTEDAAKHGVWVGNSPDYGVGEVATHALAMALDLIRNITVYDRAVKAGEWHYTTAGIIPRASEMTIGIIGLGRIGKRMAHISRNVFKRVIAYDPHIIDGDFPAYVERVGREELYRQADVVSLHTPLNDETRNMVDSSLLKLLKPQSYLVNSARGGLVKIDDLLAALDGGQLKGAALDVLPVEPPETASAIVQHKRVLLSPHAAFYSDVAARELRRKAAQNLIDWDRTGRPSYVVVEGKKDNRK</sequence>
<comment type="caution">
    <text evidence="8">The sequence shown here is derived from an EMBL/GenBank/DDBJ whole genome shotgun (WGS) entry which is preliminary data.</text>
</comment>
<dbReference type="InterPro" id="IPR029753">
    <property type="entry name" value="D-isomer_DH_CS"/>
</dbReference>
<dbReference type="PANTHER" id="PTHR42789:SF1">
    <property type="entry name" value="D-ISOMER SPECIFIC 2-HYDROXYACID DEHYDROGENASE FAMILY PROTEIN (AFU_ORTHOLOGUE AFUA_6G10090)"/>
    <property type="match status" value="1"/>
</dbReference>
<dbReference type="SUPFAM" id="SSF52283">
    <property type="entry name" value="Formate/glycerate dehydrogenase catalytic domain-like"/>
    <property type="match status" value="1"/>
</dbReference>
<gene>
    <name evidence="8" type="ORF">CEJ42_05250</name>
</gene>
<feature type="domain" description="D-isomer specific 2-hydroxyacid dehydrogenase NAD-binding" evidence="7">
    <location>
        <begin position="107"/>
        <end position="282"/>
    </location>
</feature>
<dbReference type="PANTHER" id="PTHR42789">
    <property type="entry name" value="D-ISOMER SPECIFIC 2-HYDROXYACID DEHYDROGENASE FAMILY PROTEIN (AFU_ORTHOLOGUE AFUA_6G10090)"/>
    <property type="match status" value="1"/>
</dbReference>
<evidence type="ECO:0000256" key="1">
    <source>
        <dbReference type="ARBA" id="ARBA00005854"/>
    </source>
</evidence>
<dbReference type="InterPro" id="IPR036291">
    <property type="entry name" value="NAD(P)-bd_dom_sf"/>
</dbReference>
<dbReference type="PROSITE" id="PS00065">
    <property type="entry name" value="D_2_HYDROXYACID_DH_1"/>
    <property type="match status" value="1"/>
</dbReference>